<sequence>MNSQCKAYAKEVEMLKGQVRKQAVVKKSAEKILLINTLERLGVSYHFEEEIEELLQLVFANFQDDSIDDSICSLLQFSFVYSDNMGVFNKFKDMDGKFKESLIQDVTGMLSFSCFLQNPPPLMLPSLNPNLANQVKRALHRCLHRSMPRLEARHYISFYEKDPSRDELLLRFAKVDYNLLQLLHKQEICDVSRWWNEMEIPTKLPYARNRPTECYFWSSFAYFEPHYSFARVILAKVIMVMTLLDDTYDAYGTFEELKQFTNAIWALANLHGELEVPLATQGRSYCVDRLRQRFKDLARAYELEIKWVEDGYAPTMEEYFANGIATSTGTLLLASFVGIGEFAKVDAFDWLHANPRIAVACAIVGRLINDLASSEREQERGHIAGALECYMKEFSLSKQDAIDEINRRIDDGWKDINEEILRPTWSPCICL</sequence>
<evidence type="ECO:0000256" key="2">
    <source>
        <dbReference type="ARBA" id="ARBA00001946"/>
    </source>
</evidence>
<dbReference type="Proteomes" id="UP000836841">
    <property type="component" value="Unassembled WGS sequence"/>
</dbReference>
<dbReference type="SFLD" id="SFLDS00005">
    <property type="entry name" value="Isoprenoid_Synthase_Type_I"/>
    <property type="match status" value="1"/>
</dbReference>
<dbReference type="SFLD" id="SFLDG01019">
    <property type="entry name" value="Terpene_Cyclase_Like_1_C_Termi"/>
    <property type="match status" value="1"/>
</dbReference>
<gene>
    <name evidence="9" type="ORF">TAV2_LOCUS8474</name>
</gene>
<organism evidence="9 10">
    <name type="scientific">Thlaspi arvense</name>
    <name type="common">Field penny-cress</name>
    <dbReference type="NCBI Taxonomy" id="13288"/>
    <lineage>
        <taxon>Eukaryota</taxon>
        <taxon>Viridiplantae</taxon>
        <taxon>Streptophyta</taxon>
        <taxon>Embryophyta</taxon>
        <taxon>Tracheophyta</taxon>
        <taxon>Spermatophyta</taxon>
        <taxon>Magnoliopsida</taxon>
        <taxon>eudicotyledons</taxon>
        <taxon>Gunneridae</taxon>
        <taxon>Pentapetalae</taxon>
        <taxon>rosids</taxon>
        <taxon>malvids</taxon>
        <taxon>Brassicales</taxon>
        <taxon>Brassicaceae</taxon>
        <taxon>Thlaspideae</taxon>
        <taxon>Thlaspi</taxon>
    </lineage>
</organism>
<dbReference type="PANTHER" id="PTHR31225:SF93">
    <property type="entry name" value="ALPHA-HUMULENE_(-)-(E)-BETA-CARYOPHYLLENE SYNTHASE"/>
    <property type="match status" value="1"/>
</dbReference>
<dbReference type="CDD" id="cd00684">
    <property type="entry name" value="Terpene_cyclase_plant_C1"/>
    <property type="match status" value="1"/>
</dbReference>
<keyword evidence="4" id="KW-0460">Magnesium</keyword>
<dbReference type="GO" id="GO:0016102">
    <property type="term" value="P:diterpenoid biosynthetic process"/>
    <property type="evidence" value="ECO:0007669"/>
    <property type="project" value="InterPro"/>
</dbReference>
<evidence type="ECO:0000259" key="8">
    <source>
        <dbReference type="Pfam" id="PF01397"/>
    </source>
</evidence>
<evidence type="ECO:0000256" key="6">
    <source>
        <dbReference type="ARBA" id="ARBA00023239"/>
    </source>
</evidence>
<comment type="cofactor">
    <cofactor evidence="2">
        <name>Mg(2+)</name>
        <dbReference type="ChEBI" id="CHEBI:18420"/>
    </cofactor>
</comment>
<dbReference type="InterPro" id="IPR008949">
    <property type="entry name" value="Isoprenoid_synthase_dom_sf"/>
</dbReference>
<dbReference type="Gene3D" id="1.50.10.130">
    <property type="entry name" value="Terpene synthase, N-terminal domain"/>
    <property type="match status" value="2"/>
</dbReference>
<dbReference type="SUPFAM" id="SSF48576">
    <property type="entry name" value="Terpenoid synthases"/>
    <property type="match status" value="1"/>
</dbReference>
<evidence type="ECO:0000256" key="3">
    <source>
        <dbReference type="ARBA" id="ARBA00022723"/>
    </source>
</evidence>
<dbReference type="PANTHER" id="PTHR31225">
    <property type="entry name" value="OS04G0344100 PROTEIN-RELATED"/>
    <property type="match status" value="1"/>
</dbReference>
<evidence type="ECO:0000313" key="9">
    <source>
        <dbReference type="EMBL" id="CAH2050036.1"/>
    </source>
</evidence>
<evidence type="ECO:0000313" key="10">
    <source>
        <dbReference type="Proteomes" id="UP000836841"/>
    </source>
</evidence>
<evidence type="ECO:0000256" key="7">
    <source>
        <dbReference type="ARBA" id="ARBA00038405"/>
    </source>
</evidence>
<name>A0AAU9RXZ9_THLAR</name>
<dbReference type="InterPro" id="IPR034741">
    <property type="entry name" value="Terpene_cyclase-like_1_C"/>
</dbReference>
<reference evidence="9 10" key="1">
    <citation type="submission" date="2022-03" db="EMBL/GenBank/DDBJ databases">
        <authorList>
            <person name="Nunn A."/>
            <person name="Chopra R."/>
            <person name="Nunn A."/>
            <person name="Contreras Garrido A."/>
        </authorList>
    </citation>
    <scope>NUCLEOTIDE SEQUENCE [LARGE SCALE GENOMIC DNA]</scope>
</reference>
<comment type="caution">
    <text evidence="9">The sequence shown here is derived from an EMBL/GenBank/DDBJ whole genome shotgun (WGS) entry which is preliminary data.</text>
</comment>
<dbReference type="GO" id="GO:0010333">
    <property type="term" value="F:terpene synthase activity"/>
    <property type="evidence" value="ECO:0007669"/>
    <property type="project" value="InterPro"/>
</dbReference>
<dbReference type="GO" id="GO:0046872">
    <property type="term" value="F:metal ion binding"/>
    <property type="evidence" value="ECO:0007669"/>
    <property type="project" value="UniProtKB-KW"/>
</dbReference>
<feature type="domain" description="Terpene synthase N-terminal" evidence="8">
    <location>
        <begin position="6"/>
        <end position="112"/>
    </location>
</feature>
<dbReference type="InterPro" id="IPR001906">
    <property type="entry name" value="Terpene_synth_N"/>
</dbReference>
<keyword evidence="3" id="KW-0479">Metal-binding</keyword>
<proteinExistence type="inferred from homology"/>
<dbReference type="SUPFAM" id="SSF48239">
    <property type="entry name" value="Terpenoid cyclases/Protein prenyltransferases"/>
    <property type="match status" value="1"/>
</dbReference>
<keyword evidence="6" id="KW-0456">Lyase</keyword>
<evidence type="ECO:0000256" key="4">
    <source>
        <dbReference type="ARBA" id="ARBA00022842"/>
    </source>
</evidence>
<dbReference type="AlphaFoldDB" id="A0AAU9RXZ9"/>
<accession>A0AAU9RXZ9</accession>
<dbReference type="Gene3D" id="1.10.600.10">
    <property type="entry name" value="Farnesyl Diphosphate Synthase"/>
    <property type="match status" value="1"/>
</dbReference>
<dbReference type="EMBL" id="CAJVSB020000369">
    <property type="protein sequence ID" value="CAH2050036.1"/>
    <property type="molecule type" value="Genomic_DNA"/>
</dbReference>
<dbReference type="InterPro" id="IPR008930">
    <property type="entry name" value="Terpenoid_cyclase/PrenylTrfase"/>
</dbReference>
<protein>
    <recommendedName>
        <fullName evidence="8">Terpene synthase N-terminal domain-containing protein</fullName>
    </recommendedName>
</protein>
<dbReference type="InterPro" id="IPR036965">
    <property type="entry name" value="Terpene_synth_N_sf"/>
</dbReference>
<evidence type="ECO:0000256" key="1">
    <source>
        <dbReference type="ARBA" id="ARBA00001936"/>
    </source>
</evidence>
<keyword evidence="5" id="KW-0464">Manganese</keyword>
<evidence type="ECO:0000256" key="5">
    <source>
        <dbReference type="ARBA" id="ARBA00023211"/>
    </source>
</evidence>
<comment type="similarity">
    <text evidence="7">Belongs to the terpene synthase family. Tpsa subfamily.</text>
</comment>
<comment type="cofactor">
    <cofactor evidence="1">
        <name>Mn(2+)</name>
        <dbReference type="ChEBI" id="CHEBI:29035"/>
    </cofactor>
</comment>
<keyword evidence="10" id="KW-1185">Reference proteome</keyword>
<dbReference type="Pfam" id="PF01397">
    <property type="entry name" value="Terpene_synth"/>
    <property type="match status" value="1"/>
</dbReference>
<dbReference type="Pfam" id="PF19086">
    <property type="entry name" value="Terpene_syn_C_2"/>
    <property type="match status" value="1"/>
</dbReference>
<dbReference type="InterPro" id="IPR050148">
    <property type="entry name" value="Terpene_synthase-like"/>
</dbReference>
<dbReference type="InterPro" id="IPR044814">
    <property type="entry name" value="Terpene_cyclase_plant_C1"/>
</dbReference>